<dbReference type="SUPFAM" id="SSF56235">
    <property type="entry name" value="N-terminal nucleophile aminohydrolases (Ntn hydrolases)"/>
    <property type="match status" value="1"/>
</dbReference>
<feature type="signal peptide" evidence="3">
    <location>
        <begin position="1"/>
        <end position="40"/>
    </location>
</feature>
<feature type="domain" description="Choloylglycine hydrolase/NAAA C-terminal" evidence="4">
    <location>
        <begin position="41"/>
        <end position="338"/>
    </location>
</feature>
<evidence type="ECO:0000313" key="6">
    <source>
        <dbReference type="Proteomes" id="UP001285154"/>
    </source>
</evidence>
<dbReference type="GO" id="GO:0016787">
    <property type="term" value="F:hydrolase activity"/>
    <property type="evidence" value="ECO:0007669"/>
    <property type="project" value="UniProtKB-KW"/>
</dbReference>
<dbReference type="InterPro" id="IPR029055">
    <property type="entry name" value="Ntn_hydrolases_N"/>
</dbReference>
<comment type="caution">
    <text evidence="5">The sequence shown here is derived from an EMBL/GenBank/DDBJ whole genome shotgun (WGS) entry which is preliminary data.</text>
</comment>
<dbReference type="Proteomes" id="UP001285154">
    <property type="component" value="Unassembled WGS sequence"/>
</dbReference>
<dbReference type="RefSeq" id="WP_320246222.1">
    <property type="nucleotide sequence ID" value="NZ_JAVIIQ010000003.1"/>
</dbReference>
<comment type="similarity">
    <text evidence="1">Belongs to the peptidase C59 family.</text>
</comment>
<evidence type="ECO:0000256" key="3">
    <source>
        <dbReference type="SAM" id="SignalP"/>
    </source>
</evidence>
<keyword evidence="2 5" id="KW-0378">Hydrolase</keyword>
<gene>
    <name evidence="5" type="ORF">RFM42_07525</name>
</gene>
<evidence type="ECO:0000259" key="4">
    <source>
        <dbReference type="Pfam" id="PF02275"/>
    </source>
</evidence>
<evidence type="ECO:0000256" key="1">
    <source>
        <dbReference type="ARBA" id="ARBA00006625"/>
    </source>
</evidence>
<dbReference type="Pfam" id="PF02275">
    <property type="entry name" value="CBAH"/>
    <property type="match status" value="1"/>
</dbReference>
<proteinExistence type="inferred from homology"/>
<keyword evidence="3" id="KW-0732">Signal</keyword>
<feature type="chain" id="PRO_5045686468" evidence="3">
    <location>
        <begin position="41"/>
        <end position="376"/>
    </location>
</feature>
<reference evidence="5 6" key="1">
    <citation type="submission" date="2023-08" db="EMBL/GenBank/DDBJ databases">
        <title>Implementing the SeqCode for naming new Mesorhizobium species isolated from Vachellia karroo root nodules.</title>
        <authorList>
            <person name="Van Lill M."/>
        </authorList>
    </citation>
    <scope>NUCLEOTIDE SEQUENCE [LARGE SCALE GENOMIC DNA]</scope>
    <source>
        <strain evidence="5 6">VK25D</strain>
    </source>
</reference>
<dbReference type="Gene3D" id="3.60.60.10">
    <property type="entry name" value="Penicillin V Acylase, Chain A"/>
    <property type="match status" value="1"/>
</dbReference>
<accession>A0ABU4ZZI4</accession>
<dbReference type="InterPro" id="IPR052193">
    <property type="entry name" value="Peptidase_C59"/>
</dbReference>
<organism evidence="5 6">
    <name type="scientific">Mesorhizobium vachelliae</name>
    <dbReference type="NCBI Taxonomy" id="3072309"/>
    <lineage>
        <taxon>Bacteria</taxon>
        <taxon>Pseudomonadati</taxon>
        <taxon>Pseudomonadota</taxon>
        <taxon>Alphaproteobacteria</taxon>
        <taxon>Hyphomicrobiales</taxon>
        <taxon>Phyllobacteriaceae</taxon>
        <taxon>Mesorhizobium</taxon>
    </lineage>
</organism>
<dbReference type="CDD" id="cd01902">
    <property type="entry name" value="Ntn_CGH"/>
    <property type="match status" value="1"/>
</dbReference>
<dbReference type="PANTHER" id="PTHR35527:SF2">
    <property type="entry name" value="HYDROLASE"/>
    <property type="match status" value="1"/>
</dbReference>
<evidence type="ECO:0000256" key="2">
    <source>
        <dbReference type="ARBA" id="ARBA00022801"/>
    </source>
</evidence>
<keyword evidence="6" id="KW-1185">Reference proteome</keyword>
<protein>
    <submittedName>
        <fullName evidence="5">Linear amide C-N hydrolase</fullName>
    </submittedName>
</protein>
<name>A0ABU4ZZI4_9HYPH</name>
<sequence>MKTCSNSRWRVMRPASLGRTVGALVCSAAILAGSVSSSLACTRAVYVGENGLVLTGRTMDWMEDMSSNIWALPAGMKRDGAAGPNSVTWTSKYGSVAVAAYEVGTADGINEKGLVANLLYLTSADFGQPAKGKPEMSVAVWAQYVLDNYATVNEAVAALEKEPFRILAPKLPNGKASTLHLSISDATGDSAIFEYVGGKLKIHHDKKYTVMTNEPPFDEQLAINKYWKEVGGTTFIPGTTTGADRFVRASFLLSSVPKKVDPAYIKGVPDQSYEVQAVASLMGVMRSVSVPLGISTPDRPNLSSTIWRTVSDQTNPRLYFDSATRADTFWVSLSKLDLKPGAPARRLTLQNGELYAGETADKFEKHEMFKFLPATE</sequence>
<dbReference type="EMBL" id="JAVIIQ010000003">
    <property type="protein sequence ID" value="MDX8530823.1"/>
    <property type="molecule type" value="Genomic_DNA"/>
</dbReference>
<evidence type="ECO:0000313" key="5">
    <source>
        <dbReference type="EMBL" id="MDX8530823.1"/>
    </source>
</evidence>
<dbReference type="InterPro" id="IPR029132">
    <property type="entry name" value="CBAH/NAAA_C"/>
</dbReference>
<dbReference type="PANTHER" id="PTHR35527">
    <property type="entry name" value="CHOLOYLGLYCINE HYDROLASE"/>
    <property type="match status" value="1"/>
</dbReference>